<sequence length="168" mass="18795">MHASEGCVSRVWYSPCDAYRYGLSRVWDKRLPSVLFVMLNPSTADEHRNDPTVARCEIRARRMGYGAMMVANIFAFRATKPADLKLAEDPVGADNDAVLRSWVDAADLTVAAWGAHGAHRDRATEVARSLPENACHLGLTKHGHPRHPLYVSFETNPTVWPRETRSPE</sequence>
<reference evidence="1 2" key="1">
    <citation type="submission" date="2016-11" db="EMBL/GenBank/DDBJ databases">
        <authorList>
            <person name="Jaros S."/>
            <person name="Januszkiewicz K."/>
            <person name="Wedrychowicz H."/>
        </authorList>
    </citation>
    <scope>NUCLEOTIDE SEQUENCE [LARGE SCALE GENOMIC DNA]</scope>
    <source>
        <strain evidence="1 2">DSM 29431</strain>
    </source>
</reference>
<dbReference type="EMBL" id="FQXC01000003">
    <property type="protein sequence ID" value="SHH48970.1"/>
    <property type="molecule type" value="Genomic_DNA"/>
</dbReference>
<accession>A0A1M5TEB2</accession>
<dbReference type="OrthoDB" id="9807577at2"/>
<dbReference type="InterPro" id="IPR012441">
    <property type="entry name" value="DUF1643"/>
</dbReference>
<keyword evidence="2" id="KW-1185">Reference proteome</keyword>
<protein>
    <recommendedName>
        <fullName evidence="3">DUF1643 domain-containing protein</fullName>
    </recommendedName>
</protein>
<dbReference type="Proteomes" id="UP000184221">
    <property type="component" value="Unassembled WGS sequence"/>
</dbReference>
<evidence type="ECO:0000313" key="1">
    <source>
        <dbReference type="EMBL" id="SHH48970.1"/>
    </source>
</evidence>
<dbReference type="AlphaFoldDB" id="A0A1M5TEB2"/>
<dbReference type="RefSeq" id="WP_072777572.1">
    <property type="nucleotide sequence ID" value="NZ_FQXC01000003.1"/>
</dbReference>
<evidence type="ECO:0000313" key="2">
    <source>
        <dbReference type="Proteomes" id="UP000184221"/>
    </source>
</evidence>
<dbReference type="Pfam" id="PF07799">
    <property type="entry name" value="DUF1643"/>
    <property type="match status" value="1"/>
</dbReference>
<gene>
    <name evidence="1" type="ORF">SAMN05443551_2192</name>
</gene>
<dbReference type="STRING" id="996342.SAMN05443551_2192"/>
<proteinExistence type="predicted"/>
<organism evidence="1 2">
    <name type="scientific">Marivita hallyeonensis</name>
    <dbReference type="NCBI Taxonomy" id="996342"/>
    <lineage>
        <taxon>Bacteria</taxon>
        <taxon>Pseudomonadati</taxon>
        <taxon>Pseudomonadota</taxon>
        <taxon>Alphaproteobacteria</taxon>
        <taxon>Rhodobacterales</taxon>
        <taxon>Roseobacteraceae</taxon>
        <taxon>Marivita</taxon>
    </lineage>
</organism>
<name>A0A1M5TEB2_9RHOB</name>
<evidence type="ECO:0008006" key="3">
    <source>
        <dbReference type="Google" id="ProtNLM"/>
    </source>
</evidence>